<gene>
    <name evidence="2" type="ordered locus">FraEuI1c_6864</name>
</gene>
<evidence type="ECO:0000313" key="3">
    <source>
        <dbReference type="Proteomes" id="UP000002484"/>
    </source>
</evidence>
<keyword evidence="1" id="KW-1133">Transmembrane helix</keyword>
<accession>E3IUL7</accession>
<name>E3IUL7_PSEI1</name>
<keyword evidence="3" id="KW-1185">Reference proteome</keyword>
<keyword evidence="1" id="KW-0812">Transmembrane</keyword>
<reference evidence="2 3" key="1">
    <citation type="submission" date="2010-10" db="EMBL/GenBank/DDBJ databases">
        <title>Complete sequence of Frankia sp. EuI1c.</title>
        <authorList>
            <consortium name="US DOE Joint Genome Institute"/>
            <person name="Lucas S."/>
            <person name="Copeland A."/>
            <person name="Lapidus A."/>
            <person name="Cheng J.-F."/>
            <person name="Bruce D."/>
            <person name="Goodwin L."/>
            <person name="Pitluck S."/>
            <person name="Chertkov O."/>
            <person name="Detter J.C."/>
            <person name="Han C."/>
            <person name="Tapia R."/>
            <person name="Land M."/>
            <person name="Hauser L."/>
            <person name="Jeffries C."/>
            <person name="Kyrpides N."/>
            <person name="Ivanova N."/>
            <person name="Mikhailova N."/>
            <person name="Beauchemin N."/>
            <person name="Sen A."/>
            <person name="Sur S.A."/>
            <person name="Gtari M."/>
            <person name="Wall L."/>
            <person name="Tisa L."/>
            <person name="Woyke T."/>
        </authorList>
    </citation>
    <scope>NUCLEOTIDE SEQUENCE [LARGE SCALE GENOMIC DNA]</scope>
    <source>
        <strain evidence="3">DSM 45817 / CECT 9037 / EuI1c</strain>
    </source>
</reference>
<sequence length="165" mass="17561">MFLLSPDELATAAASRIRSQVRRIRIIAAVVVPVVVLLVGVSTSLPAAIAVAFVGAFYYCLIFWRLSPRRAGRAAVRRQLADNPFLTGSFTVDVEPAGVRVQTATSSAAFAWAHFPYRAQADGLILLLTGPGRGATGQPLPLRAVAEAHRPHLLGLLAGHTQLIS</sequence>
<protein>
    <recommendedName>
        <fullName evidence="4">YcxB-like protein domain-containing protein</fullName>
    </recommendedName>
</protein>
<dbReference type="InParanoid" id="E3IUL7"/>
<dbReference type="HOGENOM" id="CLU_1608436_0_0_11"/>
<proteinExistence type="predicted"/>
<keyword evidence="1" id="KW-0472">Membrane</keyword>
<evidence type="ECO:0008006" key="4">
    <source>
        <dbReference type="Google" id="ProtNLM"/>
    </source>
</evidence>
<feature type="transmembrane region" description="Helical" evidence="1">
    <location>
        <begin position="47"/>
        <end position="64"/>
    </location>
</feature>
<dbReference type="STRING" id="298654.FraEuI1c_6864"/>
<organism evidence="2 3">
    <name type="scientific">Pseudofrankia inefficax (strain DSM 45817 / CECT 9037 / DDB 130130 / EuI1c)</name>
    <name type="common">Frankia inefficax</name>
    <dbReference type="NCBI Taxonomy" id="298654"/>
    <lineage>
        <taxon>Bacteria</taxon>
        <taxon>Bacillati</taxon>
        <taxon>Actinomycetota</taxon>
        <taxon>Actinomycetes</taxon>
        <taxon>Frankiales</taxon>
        <taxon>Frankiaceae</taxon>
        <taxon>Pseudofrankia</taxon>
    </lineage>
</organism>
<feature type="transmembrane region" description="Helical" evidence="1">
    <location>
        <begin position="24"/>
        <end position="41"/>
    </location>
</feature>
<dbReference type="KEGG" id="fri:FraEuI1c_6864"/>
<dbReference type="AlphaFoldDB" id="E3IUL7"/>
<dbReference type="Proteomes" id="UP000002484">
    <property type="component" value="Chromosome"/>
</dbReference>
<evidence type="ECO:0000313" key="2">
    <source>
        <dbReference type="EMBL" id="ADP84833.1"/>
    </source>
</evidence>
<dbReference type="EMBL" id="CP002299">
    <property type="protein sequence ID" value="ADP84833.1"/>
    <property type="molecule type" value="Genomic_DNA"/>
</dbReference>
<evidence type="ECO:0000256" key="1">
    <source>
        <dbReference type="SAM" id="Phobius"/>
    </source>
</evidence>